<dbReference type="GeneID" id="85324525"/>
<feature type="transmembrane region" description="Helical" evidence="1">
    <location>
        <begin position="100"/>
        <end position="124"/>
    </location>
</feature>
<sequence>MVVAGPNTAASRLVGFTQHHVDRFVPPESRQRAYTHVLDFAMAHPLLATFILFEVIFCIIPVLVFLAFAGSVFFVAIGAALVSTLFLSGLALLLLVPALFLASAVAATVSVWAVGSFLVAQWLYNVLQQSETTSTLETKIDGGGSREAVKMGPSGIKVDILGGV</sequence>
<dbReference type="RefSeq" id="XP_060300356.1">
    <property type="nucleotide sequence ID" value="XM_060441255.1"/>
</dbReference>
<reference evidence="2" key="1">
    <citation type="submission" date="2023-06" db="EMBL/GenBank/DDBJ databases">
        <title>Genome-scale phylogeny and comparative genomics of the fungal order Sordariales.</title>
        <authorList>
            <consortium name="Lawrence Berkeley National Laboratory"/>
            <person name="Hensen N."/>
            <person name="Bonometti L."/>
            <person name="Westerberg I."/>
            <person name="Brannstrom I.O."/>
            <person name="Guillou S."/>
            <person name="Cros-Aarteil S."/>
            <person name="Calhoun S."/>
            <person name="Haridas S."/>
            <person name="Kuo A."/>
            <person name="Mondo S."/>
            <person name="Pangilinan J."/>
            <person name="Riley R."/>
            <person name="LaButti K."/>
            <person name="Andreopoulos B."/>
            <person name="Lipzen A."/>
            <person name="Chen C."/>
            <person name="Yanf M."/>
            <person name="Daum C."/>
            <person name="Ng V."/>
            <person name="Clum A."/>
            <person name="Steindorff A."/>
            <person name="Ohm R."/>
            <person name="Martin F."/>
            <person name="Silar P."/>
            <person name="Natvig D."/>
            <person name="Lalanne C."/>
            <person name="Gautier V."/>
            <person name="Ament-velasquez S.L."/>
            <person name="Kruys A."/>
            <person name="Hutchinson M.I."/>
            <person name="Powell A.J."/>
            <person name="Barry K."/>
            <person name="Miller A.N."/>
            <person name="Grigoriev I.V."/>
            <person name="Debuchy R."/>
            <person name="Gladieux P."/>
            <person name="Thoren M.H."/>
            <person name="Johannesson H."/>
        </authorList>
    </citation>
    <scope>NUCLEOTIDE SEQUENCE</scope>
    <source>
        <strain evidence="2">SMH2392-1A</strain>
    </source>
</reference>
<evidence type="ECO:0000313" key="2">
    <source>
        <dbReference type="EMBL" id="KAK0727501.1"/>
    </source>
</evidence>
<dbReference type="EMBL" id="JAUIRO010000002">
    <property type="protein sequence ID" value="KAK0727501.1"/>
    <property type="molecule type" value="Genomic_DNA"/>
</dbReference>
<feature type="transmembrane region" description="Helical" evidence="1">
    <location>
        <begin position="73"/>
        <end position="94"/>
    </location>
</feature>
<keyword evidence="3" id="KW-1185">Reference proteome</keyword>
<name>A0AA40B4G8_9PEZI</name>
<proteinExistence type="predicted"/>
<dbReference type="AlphaFoldDB" id="A0AA40B4G8"/>
<dbReference type="Pfam" id="PF16015">
    <property type="entry name" value="Promethin"/>
    <property type="match status" value="1"/>
</dbReference>
<protein>
    <submittedName>
        <fullName evidence="2">Uncharacterized protein</fullName>
    </submittedName>
</protein>
<keyword evidence="1" id="KW-1133">Transmembrane helix</keyword>
<keyword evidence="1" id="KW-0812">Transmembrane</keyword>
<organism evidence="2 3">
    <name type="scientific">Lasiosphaeria miniovina</name>
    <dbReference type="NCBI Taxonomy" id="1954250"/>
    <lineage>
        <taxon>Eukaryota</taxon>
        <taxon>Fungi</taxon>
        <taxon>Dikarya</taxon>
        <taxon>Ascomycota</taxon>
        <taxon>Pezizomycotina</taxon>
        <taxon>Sordariomycetes</taxon>
        <taxon>Sordariomycetidae</taxon>
        <taxon>Sordariales</taxon>
        <taxon>Lasiosphaeriaceae</taxon>
        <taxon>Lasiosphaeria</taxon>
    </lineage>
</organism>
<gene>
    <name evidence="2" type="ORF">B0T26DRAFT_694790</name>
</gene>
<accession>A0AA40B4G8</accession>
<comment type="caution">
    <text evidence="2">The sequence shown here is derived from an EMBL/GenBank/DDBJ whole genome shotgun (WGS) entry which is preliminary data.</text>
</comment>
<evidence type="ECO:0000313" key="3">
    <source>
        <dbReference type="Proteomes" id="UP001172101"/>
    </source>
</evidence>
<feature type="transmembrane region" description="Helical" evidence="1">
    <location>
        <begin position="46"/>
        <end position="66"/>
    </location>
</feature>
<evidence type="ECO:0000256" key="1">
    <source>
        <dbReference type="SAM" id="Phobius"/>
    </source>
</evidence>
<dbReference type="Proteomes" id="UP001172101">
    <property type="component" value="Unassembled WGS sequence"/>
</dbReference>
<keyword evidence="1" id="KW-0472">Membrane</keyword>